<dbReference type="AlphaFoldDB" id="A0AAJ6CRW6"/>
<dbReference type="Pfam" id="PF10117">
    <property type="entry name" value="McrBC"/>
    <property type="match status" value="1"/>
</dbReference>
<protein>
    <recommendedName>
        <fullName evidence="3">Restriction endonuclease</fullName>
    </recommendedName>
</protein>
<organism evidence="1 2">
    <name type="scientific">Candidatus Lucifugimonas marina</name>
    <dbReference type="NCBI Taxonomy" id="3038979"/>
    <lineage>
        <taxon>Bacteria</taxon>
        <taxon>Bacillati</taxon>
        <taxon>Chloroflexota</taxon>
        <taxon>Dehalococcoidia</taxon>
        <taxon>SAR202 cluster</taxon>
        <taxon>Candidatus Lucifugimonadales</taxon>
        <taxon>Candidatus Lucifugimonadaceae</taxon>
        <taxon>Candidatus Lucifugimonas</taxon>
    </lineage>
</organism>
<keyword evidence="2" id="KW-1185">Reference proteome</keyword>
<dbReference type="Proteomes" id="UP001219901">
    <property type="component" value="Chromosome"/>
</dbReference>
<reference evidence="1 2" key="1">
    <citation type="submission" date="2019-11" db="EMBL/GenBank/DDBJ databases">
        <authorList>
            <person name="Cho J.-C."/>
        </authorList>
    </citation>
    <scope>NUCLEOTIDE SEQUENCE [LARGE SCALE GENOMIC DNA]</scope>
    <source>
        <strain evidence="1 2">JH1073</strain>
    </source>
</reference>
<dbReference type="EMBL" id="CP046147">
    <property type="protein sequence ID" value="WFG38798.1"/>
    <property type="molecule type" value="Genomic_DNA"/>
</dbReference>
<proteinExistence type="predicted"/>
<reference evidence="2" key="2">
    <citation type="submission" date="2023-06" db="EMBL/GenBank/DDBJ databases">
        <title>Pangenomics reveal diversification of enzyme families and niche specialization in globally abundant SAR202 bacteria.</title>
        <authorList>
            <person name="Saw J.H.W."/>
        </authorList>
    </citation>
    <scope>NUCLEOTIDE SEQUENCE [LARGE SCALE GENOMIC DNA]</scope>
    <source>
        <strain evidence="2">JH1073</strain>
    </source>
</reference>
<evidence type="ECO:0000313" key="2">
    <source>
        <dbReference type="Proteomes" id="UP001219901"/>
    </source>
</evidence>
<sequence>MNPVKIDILEGIPFRLERDLGQRLPNAVDRVRRRLRTGLPLLSESQGAFTLRNVVGTIDIDGRHQLVIEPKTEPSDDWIAAVLDLMFDSSRIEISAERTAGERVSPPKLLDALAGIYSARLSQALRRDGPLVLLERRRKVLGTLRGRLNVTQWIKGVATTPHLFPVEVDLLETDNDFSQAMAAAAVLLAGETSSPLVRSRLMQIRNALRPGAADTAIYPPGVLNRHLPTQWNAYEPAWSVAKSVLKRVDLLGSAGTHRGVEVAIEPWPLLEELLRRCLVAAASMAQKQGRNLNALEKKHHPILLPSDPKWKKRNVEPDGLLAESGKVIASFEAKYSASFVSGAGPPREHVFQALATAAAVGAEVSVLVYPEAFDPVRWSVIGFNGKPHSMVAVGLGMFSYRKRSGELSRAKVLIDAIS</sequence>
<name>A0AAJ6CRW6_9CHLR</name>
<dbReference type="InterPro" id="IPR019292">
    <property type="entry name" value="McrC"/>
</dbReference>
<evidence type="ECO:0000313" key="1">
    <source>
        <dbReference type="EMBL" id="WFG38798.1"/>
    </source>
</evidence>
<accession>A0AAJ6CRW6</accession>
<gene>
    <name evidence="1" type="ORF">GKO48_03955</name>
</gene>
<evidence type="ECO:0008006" key="3">
    <source>
        <dbReference type="Google" id="ProtNLM"/>
    </source>
</evidence>